<organism evidence="1 2">
    <name type="scientific">Araneus ventricosus</name>
    <name type="common">Orbweaver spider</name>
    <name type="synonym">Epeira ventricosa</name>
    <dbReference type="NCBI Taxonomy" id="182803"/>
    <lineage>
        <taxon>Eukaryota</taxon>
        <taxon>Metazoa</taxon>
        <taxon>Ecdysozoa</taxon>
        <taxon>Arthropoda</taxon>
        <taxon>Chelicerata</taxon>
        <taxon>Arachnida</taxon>
        <taxon>Araneae</taxon>
        <taxon>Araneomorphae</taxon>
        <taxon>Entelegynae</taxon>
        <taxon>Araneoidea</taxon>
        <taxon>Araneidae</taxon>
        <taxon>Araneus</taxon>
    </lineage>
</organism>
<dbReference type="Proteomes" id="UP000499080">
    <property type="component" value="Unassembled WGS sequence"/>
</dbReference>
<protein>
    <submittedName>
        <fullName evidence="1">Uncharacterized protein</fullName>
    </submittedName>
</protein>
<name>A0A4Y2E935_ARAVE</name>
<sequence>MVMSWLRDRKDSDSTENPSYISSIFSFLRPQVYIGVRNGIAVQKAREPEPILWNTLLEHTAQQCSKISTSKAAKLLLTSVNLELPFYLCSVGVDCSRHQKLGTSSSPALDYLVNAEMVSQIGHRDSAMAALAPPLG</sequence>
<dbReference type="EMBL" id="BGPR01000542">
    <property type="protein sequence ID" value="GBM25640.1"/>
    <property type="molecule type" value="Genomic_DNA"/>
</dbReference>
<evidence type="ECO:0000313" key="2">
    <source>
        <dbReference type="Proteomes" id="UP000499080"/>
    </source>
</evidence>
<gene>
    <name evidence="1" type="ORF">AVEN_82756_1</name>
</gene>
<accession>A0A4Y2E935</accession>
<comment type="caution">
    <text evidence="1">The sequence shown here is derived from an EMBL/GenBank/DDBJ whole genome shotgun (WGS) entry which is preliminary data.</text>
</comment>
<proteinExistence type="predicted"/>
<evidence type="ECO:0000313" key="1">
    <source>
        <dbReference type="EMBL" id="GBM25640.1"/>
    </source>
</evidence>
<keyword evidence="2" id="KW-1185">Reference proteome</keyword>
<dbReference type="AlphaFoldDB" id="A0A4Y2E935"/>
<reference evidence="1 2" key="1">
    <citation type="journal article" date="2019" name="Sci. Rep.">
        <title>Orb-weaving spider Araneus ventricosus genome elucidates the spidroin gene catalogue.</title>
        <authorList>
            <person name="Kono N."/>
            <person name="Nakamura H."/>
            <person name="Ohtoshi R."/>
            <person name="Moran D.A.P."/>
            <person name="Shinohara A."/>
            <person name="Yoshida Y."/>
            <person name="Fujiwara M."/>
            <person name="Mori M."/>
            <person name="Tomita M."/>
            <person name="Arakawa K."/>
        </authorList>
    </citation>
    <scope>NUCLEOTIDE SEQUENCE [LARGE SCALE GENOMIC DNA]</scope>
</reference>